<protein>
    <recommendedName>
        <fullName evidence="3">G-protein coupled receptors family 2 profile 2 domain-containing protein</fullName>
    </recommendedName>
</protein>
<feature type="transmembrane region" description="Helical" evidence="1">
    <location>
        <begin position="90"/>
        <end position="109"/>
    </location>
</feature>
<dbReference type="GO" id="GO:0008528">
    <property type="term" value="F:G protein-coupled peptide receptor activity"/>
    <property type="evidence" value="ECO:0007669"/>
    <property type="project" value="TreeGrafter"/>
</dbReference>
<sequence>WQYTYLGCAFWLSTIGFDVWLIISGPVQPYNHKRERVLLVRYGLFACGCPAVLCGLTWATSVVPYREDACPRPRFSDDSCRFTKEVVTQVLYHVPVGVLAALNFLLYLFMLYDLRVHPKPPCNSPLGHASLIAKQGFQLYTKVGRVMMFCCACLLLMTSTGVKQSPLVHNLLVVAYFSQGTLVFVTLCCNRRTIKLWIQKRLESSMKNQEDSISNPS</sequence>
<feature type="transmembrane region" description="Helical" evidence="1">
    <location>
        <begin position="143"/>
        <end position="162"/>
    </location>
</feature>
<dbReference type="EMBL" id="GEBQ01014285">
    <property type="protein sequence ID" value="JAT25692.1"/>
    <property type="molecule type" value="Transcribed_RNA"/>
</dbReference>
<organism evidence="2">
    <name type="scientific">Graphocephala atropunctata</name>
    <dbReference type="NCBI Taxonomy" id="36148"/>
    <lineage>
        <taxon>Eukaryota</taxon>
        <taxon>Metazoa</taxon>
        <taxon>Ecdysozoa</taxon>
        <taxon>Arthropoda</taxon>
        <taxon>Hexapoda</taxon>
        <taxon>Insecta</taxon>
        <taxon>Pterygota</taxon>
        <taxon>Neoptera</taxon>
        <taxon>Paraneoptera</taxon>
        <taxon>Hemiptera</taxon>
        <taxon>Auchenorrhyncha</taxon>
        <taxon>Membracoidea</taxon>
        <taxon>Cicadellidae</taxon>
        <taxon>Cicadellinae</taxon>
        <taxon>Cicadellini</taxon>
        <taxon>Graphocephala</taxon>
    </lineage>
</organism>
<feature type="transmembrane region" description="Helical" evidence="1">
    <location>
        <begin position="168"/>
        <end position="189"/>
    </location>
</feature>
<dbReference type="Gene3D" id="1.20.1070.10">
    <property type="entry name" value="Rhodopsin 7-helix transmembrane proteins"/>
    <property type="match status" value="1"/>
</dbReference>
<feature type="non-terminal residue" evidence="2">
    <location>
        <position position="217"/>
    </location>
</feature>
<dbReference type="GO" id="GO:0005886">
    <property type="term" value="C:plasma membrane"/>
    <property type="evidence" value="ECO:0007669"/>
    <property type="project" value="TreeGrafter"/>
</dbReference>
<dbReference type="InterPro" id="IPR051384">
    <property type="entry name" value="Mth_GPCR"/>
</dbReference>
<feature type="transmembrane region" description="Helical" evidence="1">
    <location>
        <begin position="6"/>
        <end position="27"/>
    </location>
</feature>
<dbReference type="PANTHER" id="PTHR47154">
    <property type="entry name" value="G-PROTEIN COUPLED RECEPTOR MTH-RELATED"/>
    <property type="match status" value="1"/>
</dbReference>
<dbReference type="PANTHER" id="PTHR47154:SF2">
    <property type="entry name" value="G-PROTEIN COUPLED RECEPTOR MTH-RELATED"/>
    <property type="match status" value="1"/>
</dbReference>
<feature type="non-terminal residue" evidence="2">
    <location>
        <position position="1"/>
    </location>
</feature>
<name>A0A1B6LPQ7_9HEMI</name>
<evidence type="ECO:0008006" key="3">
    <source>
        <dbReference type="Google" id="ProtNLM"/>
    </source>
</evidence>
<evidence type="ECO:0000256" key="1">
    <source>
        <dbReference type="SAM" id="Phobius"/>
    </source>
</evidence>
<keyword evidence="1" id="KW-1133">Transmembrane helix</keyword>
<proteinExistence type="predicted"/>
<evidence type="ECO:0000313" key="2">
    <source>
        <dbReference type="EMBL" id="JAT25692.1"/>
    </source>
</evidence>
<keyword evidence="1" id="KW-0472">Membrane</keyword>
<feature type="transmembrane region" description="Helical" evidence="1">
    <location>
        <begin position="39"/>
        <end position="59"/>
    </location>
</feature>
<dbReference type="AlphaFoldDB" id="A0A1B6LPQ7"/>
<accession>A0A1B6LPQ7</accession>
<gene>
    <name evidence="2" type="ORF">g.2272</name>
</gene>
<reference evidence="2" key="1">
    <citation type="submission" date="2015-11" db="EMBL/GenBank/DDBJ databases">
        <title>De novo transcriptome assembly of four potential Pierce s Disease insect vectors from Arizona vineyards.</title>
        <authorList>
            <person name="Tassone E.E."/>
        </authorList>
    </citation>
    <scope>NUCLEOTIDE SEQUENCE</scope>
</reference>
<keyword evidence="1" id="KW-0812">Transmembrane</keyword>